<feature type="non-terminal residue" evidence="1">
    <location>
        <position position="99"/>
    </location>
</feature>
<dbReference type="EMBL" id="KK583671">
    <property type="protein sequence ID" value="KDO17419.1"/>
    <property type="molecule type" value="Genomic_DNA"/>
</dbReference>
<dbReference type="Proteomes" id="UP000030745">
    <property type="component" value="Unassembled WGS sequence"/>
</dbReference>
<dbReference type="VEuPathDB" id="FungiDB:SPRG_17168"/>
<proteinExistence type="predicted"/>
<dbReference type="AlphaFoldDB" id="A0A067BG89"/>
<dbReference type="GeneID" id="24138727"/>
<protein>
    <submittedName>
        <fullName evidence="1">Uncharacterized protein</fullName>
    </submittedName>
</protein>
<dbReference type="RefSeq" id="XP_012211876.1">
    <property type="nucleotide sequence ID" value="XM_012356486.1"/>
</dbReference>
<organism evidence="1 2">
    <name type="scientific">Saprolegnia parasitica (strain CBS 223.65)</name>
    <dbReference type="NCBI Taxonomy" id="695850"/>
    <lineage>
        <taxon>Eukaryota</taxon>
        <taxon>Sar</taxon>
        <taxon>Stramenopiles</taxon>
        <taxon>Oomycota</taxon>
        <taxon>Saprolegniomycetes</taxon>
        <taxon>Saprolegniales</taxon>
        <taxon>Saprolegniaceae</taxon>
        <taxon>Saprolegnia</taxon>
    </lineage>
</organism>
<evidence type="ECO:0000313" key="1">
    <source>
        <dbReference type="EMBL" id="KDO17419.1"/>
    </source>
</evidence>
<sequence length="99" mass="11009">MSAVHDTGGLVGIKVLVPHAGDVVAFDAETQRYEVRFVTGLVMKLPRDEVLNLNQMSVAMQQPLVVQHPLVGTCVVKRFNTTLVRGTVQQHDPQWNVFE</sequence>
<dbReference type="KEGG" id="spar:SPRG_17168"/>
<gene>
    <name evidence="1" type="ORF">SPRG_17168</name>
</gene>
<evidence type="ECO:0000313" key="2">
    <source>
        <dbReference type="Proteomes" id="UP000030745"/>
    </source>
</evidence>
<name>A0A067BG89_SAPPC</name>
<accession>A0A067BG89</accession>
<reference evidence="1 2" key="1">
    <citation type="journal article" date="2013" name="PLoS Genet.">
        <title>Distinctive expansion of potential virulence genes in the genome of the oomycete fish pathogen Saprolegnia parasitica.</title>
        <authorList>
            <person name="Jiang R.H."/>
            <person name="de Bruijn I."/>
            <person name="Haas B.J."/>
            <person name="Belmonte R."/>
            <person name="Lobach L."/>
            <person name="Christie J."/>
            <person name="van den Ackerveken G."/>
            <person name="Bottin A."/>
            <person name="Bulone V."/>
            <person name="Diaz-Moreno S.M."/>
            <person name="Dumas B."/>
            <person name="Fan L."/>
            <person name="Gaulin E."/>
            <person name="Govers F."/>
            <person name="Grenville-Briggs L.J."/>
            <person name="Horner N.R."/>
            <person name="Levin J.Z."/>
            <person name="Mammella M."/>
            <person name="Meijer H.J."/>
            <person name="Morris P."/>
            <person name="Nusbaum C."/>
            <person name="Oome S."/>
            <person name="Phillips A.J."/>
            <person name="van Rooyen D."/>
            <person name="Rzeszutek E."/>
            <person name="Saraiva M."/>
            <person name="Secombes C.J."/>
            <person name="Seidl M.F."/>
            <person name="Snel B."/>
            <person name="Stassen J.H."/>
            <person name="Sykes S."/>
            <person name="Tripathy S."/>
            <person name="van den Berg H."/>
            <person name="Vega-Arreguin J.C."/>
            <person name="Wawra S."/>
            <person name="Young S.K."/>
            <person name="Zeng Q."/>
            <person name="Dieguez-Uribeondo J."/>
            <person name="Russ C."/>
            <person name="Tyler B.M."/>
            <person name="van West P."/>
        </authorList>
    </citation>
    <scope>NUCLEOTIDE SEQUENCE [LARGE SCALE GENOMIC DNA]</scope>
    <source>
        <strain evidence="1 2">CBS 223.65</strain>
    </source>
</reference>
<keyword evidence="2" id="KW-1185">Reference proteome</keyword>
<dbReference type="OrthoDB" id="79851at2759"/>